<dbReference type="InterPro" id="IPR001487">
    <property type="entry name" value="Bromodomain"/>
</dbReference>
<feature type="compositionally biased region" description="Low complexity" evidence="3">
    <location>
        <begin position="1019"/>
        <end position="1032"/>
    </location>
</feature>
<keyword evidence="1 2" id="KW-0103">Bromodomain</keyword>
<feature type="region of interest" description="Disordered" evidence="3">
    <location>
        <begin position="1005"/>
        <end position="1050"/>
    </location>
</feature>
<accession>A0AAD5LG38</accession>
<dbReference type="GO" id="GO:0045892">
    <property type="term" value="P:negative regulation of DNA-templated transcription"/>
    <property type="evidence" value="ECO:0007669"/>
    <property type="project" value="InterPro"/>
</dbReference>
<dbReference type="AlphaFoldDB" id="A0AAD5LG38"/>
<feature type="compositionally biased region" description="Acidic residues" evidence="3">
    <location>
        <begin position="1037"/>
        <end position="1050"/>
    </location>
</feature>
<feature type="region of interest" description="Disordered" evidence="3">
    <location>
        <begin position="442"/>
        <end position="468"/>
    </location>
</feature>
<dbReference type="EMBL" id="JAKCXM010000260">
    <property type="protein sequence ID" value="KAJ0397247.1"/>
    <property type="molecule type" value="Genomic_DNA"/>
</dbReference>
<dbReference type="GO" id="GO:0005634">
    <property type="term" value="C:nucleus"/>
    <property type="evidence" value="ECO:0007669"/>
    <property type="project" value="InterPro"/>
</dbReference>
<feature type="region of interest" description="Disordered" evidence="3">
    <location>
        <begin position="873"/>
        <end position="901"/>
    </location>
</feature>
<proteinExistence type="predicted"/>
<reference evidence="5" key="1">
    <citation type="submission" date="2021-12" db="EMBL/GenBank/DDBJ databases">
        <title>Prjna785345.</title>
        <authorList>
            <person name="Rujirawat T."/>
            <person name="Krajaejun T."/>
        </authorList>
    </citation>
    <scope>NUCLEOTIDE SEQUENCE</scope>
    <source>
        <strain evidence="5">Pi057C3</strain>
    </source>
</reference>
<evidence type="ECO:0000256" key="2">
    <source>
        <dbReference type="PROSITE-ProRule" id="PRU00035"/>
    </source>
</evidence>
<evidence type="ECO:0000313" key="5">
    <source>
        <dbReference type="EMBL" id="KAJ0397247.1"/>
    </source>
</evidence>
<gene>
    <name evidence="5" type="ORF">P43SY_008575</name>
</gene>
<evidence type="ECO:0000256" key="3">
    <source>
        <dbReference type="SAM" id="MobiDB-lite"/>
    </source>
</evidence>
<sequence>MADDAAAAAASSSPTAHTFKLKLKLTAPLVQPPAKEQDGADSDAAAGDAGVLLAPVDDRPLAIGARGGAALKELLSTAPNPEEAIRGFQASHGLGTIATIAPSKKKKKKKRAAGHASFGAAEQLLDLLHVSRSRVYQSLLDKMLQELLLRIEELPQDELARMLEATFPYIEFRELRRIPIAILARQDETPEGFLRELTENRRILQELPVHVRRKIMLVDRQELQIFVEQCTQEYMEEQLEWCLKHPGQRVGPSTGSTSSSSSSAGAAIAAASSASLARSSSLPSSASLSANGHDLWNVSSHMPSPSARHPQSPWHAGPEERRRHSAALAALVEMIGDSEALYLSTLEILKDYVATASIPGAPMAAHAREYVDLVPFLGALRCDLANVQRDKTTALLRTDPLHKLIWFLDRAVKHHNTLDVAQLHELLSVVKRLRVADLPPTKKFKRSKSSSAPSGSGSGSGAAEMQDEEEHFEMVLGPPPVEQLLVVLDKIAKADNRMIFAEPVPDDVPGYRDVVKEPMDLSTMRKKARRGKYKSLEMVVDDFKLMIQNCLAFNADTTIFYKEGKRVGKRGEEILQRHAVALRGEPQRIRAKKRKKSGTTEAAAMLASSGVVTIKAYGDVDQTGMVLEGMCDDALADVALVLSDPHVKQMLCESLLKTLVACWQRRELPTDSLVCRGLVQLLQIGNPASVRRMLRKKDFVLRAPQVVTMRVVLPLVLRAMTTYRVMCPASLAPPVGSDSKLRDDLLDATLWDHLLRASSAIRSIAKALVLQSFKEGHAAAVELGAQLLRHLVAVEDDVLFRDRVFLHAVGEVLLQHVKAVAAAASAAHDGAASASAVDALGKSSLWRCVVDEFLVAVLEARTRAAHEANGSILQLDDGDDAGDDAAPESGDRHANNNSGSAAPAVVRSFPVPVLHEKTATVLASAVQLLGKSGAHVEQRVAARYLRKTLGLTRRLCGSLAEFEALWQSAVFQSCRAAYDVALAACPAVRVEIFSAEGVATTAATATATTAAAREKEEQQQQQQPQDAQPVEAARADPEEDREAGEVDESE</sequence>
<dbReference type="PROSITE" id="PS50014">
    <property type="entry name" value="BROMODOMAIN_2"/>
    <property type="match status" value="1"/>
</dbReference>
<evidence type="ECO:0000259" key="4">
    <source>
        <dbReference type="PROSITE" id="PS50014"/>
    </source>
</evidence>
<dbReference type="PANTHER" id="PTHR13503:SF3">
    <property type="entry name" value="NEGATIVE ELONGATION FACTOR B"/>
    <property type="match status" value="1"/>
</dbReference>
<dbReference type="Pfam" id="PF00439">
    <property type="entry name" value="Bromodomain"/>
    <property type="match status" value="1"/>
</dbReference>
<evidence type="ECO:0000256" key="1">
    <source>
        <dbReference type="ARBA" id="ARBA00023117"/>
    </source>
</evidence>
<name>A0AAD5LG38_PYTIN</name>
<dbReference type="Gene3D" id="1.20.920.10">
    <property type="entry name" value="Bromodomain-like"/>
    <property type="match status" value="1"/>
</dbReference>
<feature type="region of interest" description="Disordered" evidence="3">
    <location>
        <begin position="297"/>
        <end position="320"/>
    </location>
</feature>
<feature type="compositionally biased region" description="Acidic residues" evidence="3">
    <location>
        <begin position="876"/>
        <end position="886"/>
    </location>
</feature>
<dbReference type="SUPFAM" id="SSF47370">
    <property type="entry name" value="Bromodomain"/>
    <property type="match status" value="1"/>
</dbReference>
<dbReference type="PANTHER" id="PTHR13503">
    <property type="entry name" value="NEGATIVE ELONGATION FACTOR COMPLEX MEMBER B"/>
    <property type="match status" value="1"/>
</dbReference>
<dbReference type="SMART" id="SM00297">
    <property type="entry name" value="BROMO"/>
    <property type="match status" value="1"/>
</dbReference>
<dbReference type="Proteomes" id="UP001209570">
    <property type="component" value="Unassembled WGS sequence"/>
</dbReference>
<evidence type="ECO:0000313" key="6">
    <source>
        <dbReference type="Proteomes" id="UP001209570"/>
    </source>
</evidence>
<dbReference type="InterPro" id="IPR010405">
    <property type="entry name" value="COBRA1"/>
</dbReference>
<dbReference type="InterPro" id="IPR036427">
    <property type="entry name" value="Bromodomain-like_sf"/>
</dbReference>
<comment type="caution">
    <text evidence="5">The sequence shown here is derived from an EMBL/GenBank/DDBJ whole genome shotgun (WGS) entry which is preliminary data.</text>
</comment>
<feature type="domain" description="Bromo" evidence="4">
    <location>
        <begin position="507"/>
        <end position="561"/>
    </location>
</feature>
<keyword evidence="6" id="KW-1185">Reference proteome</keyword>
<dbReference type="PRINTS" id="PR00503">
    <property type="entry name" value="BROMODOMAIN"/>
</dbReference>
<organism evidence="5 6">
    <name type="scientific">Pythium insidiosum</name>
    <name type="common">Pythiosis disease agent</name>
    <dbReference type="NCBI Taxonomy" id="114742"/>
    <lineage>
        <taxon>Eukaryota</taxon>
        <taxon>Sar</taxon>
        <taxon>Stramenopiles</taxon>
        <taxon>Oomycota</taxon>
        <taxon>Peronosporomycetes</taxon>
        <taxon>Pythiales</taxon>
        <taxon>Pythiaceae</taxon>
        <taxon>Pythium</taxon>
    </lineage>
</organism>
<protein>
    <recommendedName>
        <fullName evidence="4">Bromo domain-containing protein</fullName>
    </recommendedName>
</protein>